<dbReference type="SUPFAM" id="SSF53448">
    <property type="entry name" value="Nucleotide-diphospho-sugar transferases"/>
    <property type="match status" value="1"/>
</dbReference>
<dbReference type="PANTHER" id="PTHR22572">
    <property type="entry name" value="SUGAR-1-PHOSPHATE GUANYL TRANSFERASE"/>
    <property type="match status" value="1"/>
</dbReference>
<protein>
    <submittedName>
        <fullName evidence="3">CBS domain protein</fullName>
    </submittedName>
</protein>
<dbReference type="InterPro" id="IPR046342">
    <property type="entry name" value="CBS_dom_sf"/>
</dbReference>
<comment type="caution">
    <text evidence="3">The sequence shown here is derived from an EMBL/GenBank/DDBJ whole genome shotgun (WGS) entry which is preliminary data.</text>
</comment>
<evidence type="ECO:0000313" key="3">
    <source>
        <dbReference type="EMBL" id="PZX54202.1"/>
    </source>
</evidence>
<dbReference type="EMBL" id="QKZT01000005">
    <property type="protein sequence ID" value="PZX54202.1"/>
    <property type="molecule type" value="Genomic_DNA"/>
</dbReference>
<accession>A0A2W7STZ4</accession>
<dbReference type="InterPro" id="IPR000644">
    <property type="entry name" value="CBS_dom"/>
</dbReference>
<name>A0A2W7STZ4_9BACT</name>
<dbReference type="InterPro" id="IPR050486">
    <property type="entry name" value="Mannose-1P_guanyltransferase"/>
</dbReference>
<organism evidence="3 4">
    <name type="scientific">Algoriphagus chordae</name>
    <dbReference type="NCBI Taxonomy" id="237019"/>
    <lineage>
        <taxon>Bacteria</taxon>
        <taxon>Pseudomonadati</taxon>
        <taxon>Bacteroidota</taxon>
        <taxon>Cytophagia</taxon>
        <taxon>Cytophagales</taxon>
        <taxon>Cyclobacteriaceae</taxon>
        <taxon>Algoriphagus</taxon>
    </lineage>
</organism>
<proteinExistence type="predicted"/>
<gene>
    <name evidence="3" type="ORF">LV85_01542</name>
</gene>
<reference evidence="3 4" key="1">
    <citation type="submission" date="2018-06" db="EMBL/GenBank/DDBJ databases">
        <title>Genomic Encyclopedia of Archaeal and Bacterial Type Strains, Phase II (KMG-II): from individual species to whole genera.</title>
        <authorList>
            <person name="Goeker M."/>
        </authorList>
    </citation>
    <scope>NUCLEOTIDE SEQUENCE [LARGE SCALE GENOMIC DNA]</scope>
    <source>
        <strain evidence="3 4">DSM 19830</strain>
    </source>
</reference>
<dbReference type="AlphaFoldDB" id="A0A2W7STZ4"/>
<dbReference type="PROSITE" id="PS51371">
    <property type="entry name" value="CBS"/>
    <property type="match status" value="1"/>
</dbReference>
<keyword evidence="1" id="KW-0129">CBS domain</keyword>
<feature type="domain" description="CBS" evidence="2">
    <location>
        <begin position="1"/>
        <end position="62"/>
    </location>
</feature>
<dbReference type="RefSeq" id="WP_111317837.1">
    <property type="nucleotide sequence ID" value="NZ_QKZT01000005.1"/>
</dbReference>
<dbReference type="Gene3D" id="3.10.580.10">
    <property type="entry name" value="CBS-domain"/>
    <property type="match status" value="1"/>
</dbReference>
<evidence type="ECO:0000259" key="2">
    <source>
        <dbReference type="PROSITE" id="PS51371"/>
    </source>
</evidence>
<dbReference type="SUPFAM" id="SSF54631">
    <property type="entry name" value="CBS-domain pair"/>
    <property type="match status" value="1"/>
</dbReference>
<dbReference type="Gene3D" id="3.90.550.10">
    <property type="entry name" value="Spore Coat Polysaccharide Biosynthesis Protein SpsA, Chain A"/>
    <property type="match status" value="1"/>
</dbReference>
<evidence type="ECO:0000313" key="4">
    <source>
        <dbReference type="Proteomes" id="UP000248882"/>
    </source>
</evidence>
<sequence length="350" mass="40058">MNKNIDFKGRSINKNASILDAIKLMDQIDHKLLIIVEEHAFLGLLSAGDIQRAIINDRSLDTCVTKIARDNIRVASPEDSFQVIKDLMLKYRMELCPVLDEGKNILDIYFWEDIFEETKPEPQATFDLPVIIMAGGFGTRLKPLTNVLPKPLIPVGDTTILEQIFKRFYKHGSSRFYLSVNYKAELIEYYLNNQNLPYEINYFKEGKPMGTAGSMSMLKGSIHETFFVSNCDIIIDQDYSEMLDYHKSHKNEITIVAALKHYPIPYGTIETTGKGKLVKLTEKPELTFKINSGMYILEPHLLDEIPENEFFHITHLINKILDRKGAVGVFPVSEGSWIDIGEWSEYIKNV</sequence>
<dbReference type="InterPro" id="IPR005835">
    <property type="entry name" value="NTP_transferase_dom"/>
</dbReference>
<dbReference type="InterPro" id="IPR029044">
    <property type="entry name" value="Nucleotide-diphossugar_trans"/>
</dbReference>
<dbReference type="Pfam" id="PF00571">
    <property type="entry name" value="CBS"/>
    <property type="match status" value="1"/>
</dbReference>
<dbReference type="CDD" id="cd06426">
    <property type="entry name" value="NTP_transferase_like_2"/>
    <property type="match status" value="1"/>
</dbReference>
<evidence type="ECO:0000256" key="1">
    <source>
        <dbReference type="PROSITE-ProRule" id="PRU00703"/>
    </source>
</evidence>
<dbReference type="OrthoDB" id="9813880at2"/>
<dbReference type="Proteomes" id="UP000248882">
    <property type="component" value="Unassembled WGS sequence"/>
</dbReference>
<dbReference type="Pfam" id="PF00483">
    <property type="entry name" value="NTP_transferase"/>
    <property type="match status" value="1"/>
</dbReference>
<keyword evidence="4" id="KW-1185">Reference proteome</keyword>